<accession>A0ABX3D8B2</accession>
<dbReference type="EMBL" id="MKFT01000012">
    <property type="protein sequence ID" value="OHY93021.1"/>
    <property type="molecule type" value="Genomic_DNA"/>
</dbReference>
<name>A0ABX3D8B2_9VIBR</name>
<sequence length="64" mass="7609">MDRKFPALMDKNFRLGRESLWNENNQNRNKKARTDLVVVMHHREALLFYPSLLTPFFCIVVDTA</sequence>
<comment type="caution">
    <text evidence="1">The sequence shown here is derived from an EMBL/GenBank/DDBJ whole genome shotgun (WGS) entry which is preliminary data.</text>
</comment>
<reference evidence="1 2" key="1">
    <citation type="submission" date="2016-09" db="EMBL/GenBank/DDBJ databases">
        <title>Isolation, identification and antibiotic sensitivity analysis of bacterial pathogen from juvenile Hippocampus erectus with tail-rotted disease.</title>
        <authorList>
            <person name="Yang Q."/>
        </authorList>
    </citation>
    <scope>NUCLEOTIDE SEQUENCE [LARGE SCALE GENOMIC DNA]</scope>
    <source>
        <strain evidence="1 2">HM-10</strain>
    </source>
</reference>
<gene>
    <name evidence="1" type="ORF">BI375_06055</name>
</gene>
<evidence type="ECO:0000313" key="1">
    <source>
        <dbReference type="EMBL" id="OHY93021.1"/>
    </source>
</evidence>
<keyword evidence="2" id="KW-1185">Reference proteome</keyword>
<proteinExistence type="predicted"/>
<dbReference type="Proteomes" id="UP000180133">
    <property type="component" value="Unassembled WGS sequence"/>
</dbReference>
<protein>
    <submittedName>
        <fullName evidence="1">Uncharacterized protein</fullName>
    </submittedName>
</protein>
<organism evidence="1 2">
    <name type="scientific">Vibrio rotiferianus</name>
    <dbReference type="NCBI Taxonomy" id="190895"/>
    <lineage>
        <taxon>Bacteria</taxon>
        <taxon>Pseudomonadati</taxon>
        <taxon>Pseudomonadota</taxon>
        <taxon>Gammaproteobacteria</taxon>
        <taxon>Vibrionales</taxon>
        <taxon>Vibrionaceae</taxon>
        <taxon>Vibrio</taxon>
    </lineage>
</organism>
<evidence type="ECO:0000313" key="2">
    <source>
        <dbReference type="Proteomes" id="UP000180133"/>
    </source>
</evidence>